<dbReference type="SMART" id="SM01265">
    <property type="entry name" value="Mab-21"/>
    <property type="match status" value="1"/>
</dbReference>
<dbReference type="InterPro" id="IPR046903">
    <property type="entry name" value="Mab-21-like_nuc_Trfase"/>
</dbReference>
<comment type="similarity">
    <text evidence="3">Belongs to the mab-21 family.</text>
</comment>
<feature type="domain" description="Mab-21-like HhH/H2TH-like" evidence="9">
    <location>
        <begin position="242"/>
        <end position="322"/>
    </location>
</feature>
<keyword evidence="4" id="KW-0812">Transmembrane</keyword>
<evidence type="ECO:0000256" key="6">
    <source>
        <dbReference type="ARBA" id="ARBA00022989"/>
    </source>
</evidence>
<dbReference type="InterPro" id="IPR026250">
    <property type="entry name" value="ITPRIP-like"/>
</dbReference>
<reference evidence="10" key="3">
    <citation type="submission" date="2025-09" db="UniProtKB">
        <authorList>
            <consortium name="Ensembl"/>
        </authorList>
    </citation>
    <scope>IDENTIFICATION</scope>
</reference>
<keyword evidence="6" id="KW-1133">Transmembrane helix</keyword>
<dbReference type="InterPro" id="IPR024810">
    <property type="entry name" value="MAB21L/cGLR"/>
</dbReference>
<keyword evidence="7" id="KW-0472">Membrane</keyword>
<keyword evidence="11" id="KW-1185">Reference proteome</keyword>
<evidence type="ECO:0000256" key="1">
    <source>
        <dbReference type="ARBA" id="ARBA00004479"/>
    </source>
</evidence>
<dbReference type="Gene3D" id="3.30.460.90">
    <property type="match status" value="1"/>
</dbReference>
<dbReference type="GeneTree" id="ENSGT01050000244827"/>
<dbReference type="InterPro" id="IPR046906">
    <property type="entry name" value="Mab-21_HhH/H2TH-like"/>
</dbReference>
<evidence type="ECO:0000256" key="3">
    <source>
        <dbReference type="ARBA" id="ARBA00008307"/>
    </source>
</evidence>
<dbReference type="AlphaFoldDB" id="A0A8C4T7Y4"/>
<reference evidence="10" key="2">
    <citation type="submission" date="2025-08" db="UniProtKB">
        <authorList>
            <consortium name="Ensembl"/>
        </authorList>
    </citation>
    <scope>IDENTIFICATION</scope>
</reference>
<proteinExistence type="inferred from homology"/>
<evidence type="ECO:0000313" key="11">
    <source>
        <dbReference type="Proteomes" id="UP000694620"/>
    </source>
</evidence>
<evidence type="ECO:0000313" key="10">
    <source>
        <dbReference type="Ensembl" id="ENSECRP00000027697.1"/>
    </source>
</evidence>
<sequence length="411" mass="47954">MSTLQMLEELYWDKADFRPAELDYYKLLANHVVTTLLKEVQSNARPGDPKISLKPIGTGSSFEGVKVKPELEFDFMVPLKITWEQIIFSDKDPNIPVCCGLIQIEKPRTMLMELLLLFESMWAKNSDFKKKFCINLGRHGRVLSSGKIQQWFQSMCNYIKPTLSAHFLGVTFTFKKTGPAMTLVFKWHGKKMKIDIVLAIQYTQGAYLVPKKSSQTEETAWRLSFSTVEKAFFNSLTPNSCYLKCLKILKYLTENGKKIDTNSKLPSSCSSYYLKTAFVHQVLQIDKRAWQNQHLESRVRGLLRYLVKCMEQRHLPHIFAGNKELEGRSDSWLRGVPRKFFRFKEANLLSEVDQHTLDEIENRLTYILDNFDEVLRLMIKDSMPFPAEVCQKYRLLHSFMKFFSKIEDSKW</sequence>
<name>A0A8C4T7Y4_ERPCA</name>
<evidence type="ECO:0000259" key="8">
    <source>
        <dbReference type="Pfam" id="PF03281"/>
    </source>
</evidence>
<dbReference type="Proteomes" id="UP000694620">
    <property type="component" value="Chromosome 14"/>
</dbReference>
<accession>A0A8C4T7Y4</accession>
<comment type="subcellular location">
    <subcellularLocation>
        <location evidence="1">Membrane</location>
        <topology evidence="1">Single-pass type I membrane protein</topology>
    </subcellularLocation>
</comment>
<dbReference type="Pfam" id="PF20266">
    <property type="entry name" value="Mab-21_C"/>
    <property type="match status" value="1"/>
</dbReference>
<comment type="similarity">
    <text evidence="2">Belongs to the ITPRIP family.</text>
</comment>
<evidence type="ECO:0000259" key="9">
    <source>
        <dbReference type="Pfam" id="PF20266"/>
    </source>
</evidence>
<dbReference type="PANTHER" id="PTHR10656">
    <property type="entry name" value="CELL FATE DETERMINING PROTEIN MAB21-RELATED"/>
    <property type="match status" value="1"/>
</dbReference>
<dbReference type="PRINTS" id="PR02107">
    <property type="entry name" value="INOS145TPRIP"/>
</dbReference>
<dbReference type="GO" id="GO:0016020">
    <property type="term" value="C:membrane"/>
    <property type="evidence" value="ECO:0007669"/>
    <property type="project" value="UniProtKB-SubCell"/>
</dbReference>
<evidence type="ECO:0000256" key="7">
    <source>
        <dbReference type="ARBA" id="ARBA00023136"/>
    </source>
</evidence>
<evidence type="ECO:0000256" key="2">
    <source>
        <dbReference type="ARBA" id="ARBA00005554"/>
    </source>
</evidence>
<evidence type="ECO:0000256" key="5">
    <source>
        <dbReference type="ARBA" id="ARBA00022729"/>
    </source>
</evidence>
<dbReference type="Ensembl" id="ENSECRT00000028274.1">
    <property type="protein sequence ID" value="ENSECRP00000027697.1"/>
    <property type="gene ID" value="ENSECRG00000018760.1"/>
</dbReference>
<reference evidence="10" key="1">
    <citation type="submission" date="2021-06" db="EMBL/GenBank/DDBJ databases">
        <authorList>
            <consortium name="Wellcome Sanger Institute Data Sharing"/>
        </authorList>
    </citation>
    <scope>NUCLEOTIDE SEQUENCE [LARGE SCALE GENOMIC DNA]</scope>
</reference>
<feature type="domain" description="Mab-21-like nucleotidyltransferase" evidence="8">
    <location>
        <begin position="62"/>
        <end position="234"/>
    </location>
</feature>
<keyword evidence="5" id="KW-0732">Signal</keyword>
<dbReference type="Pfam" id="PF03281">
    <property type="entry name" value="Mab-21"/>
    <property type="match status" value="1"/>
</dbReference>
<dbReference type="PANTHER" id="PTHR10656:SF9">
    <property type="entry name" value="INOSITOL 1,4,5-TRISPHOSPHATE RECEPTOR-INTERACTING PROTEIN-LIKE 2"/>
    <property type="match status" value="1"/>
</dbReference>
<organism evidence="10 11">
    <name type="scientific">Erpetoichthys calabaricus</name>
    <name type="common">Rope fish</name>
    <name type="synonym">Calamoichthys calabaricus</name>
    <dbReference type="NCBI Taxonomy" id="27687"/>
    <lineage>
        <taxon>Eukaryota</taxon>
        <taxon>Metazoa</taxon>
        <taxon>Chordata</taxon>
        <taxon>Craniata</taxon>
        <taxon>Vertebrata</taxon>
        <taxon>Euteleostomi</taxon>
        <taxon>Actinopterygii</taxon>
        <taxon>Polypteriformes</taxon>
        <taxon>Polypteridae</taxon>
        <taxon>Erpetoichthys</taxon>
    </lineage>
</organism>
<protein>
    <submittedName>
        <fullName evidence="10">Inositol 1,4,5-trisphosphate receptor-interacting protein-like</fullName>
    </submittedName>
</protein>
<evidence type="ECO:0000256" key="4">
    <source>
        <dbReference type="ARBA" id="ARBA00022692"/>
    </source>
</evidence>